<dbReference type="EMBL" id="KN822024">
    <property type="protein sequence ID" value="KIM65135.1"/>
    <property type="molecule type" value="Genomic_DNA"/>
</dbReference>
<dbReference type="HOGENOM" id="CLU_918778_0_0_1"/>
<reference evidence="4" key="2">
    <citation type="submission" date="2015-01" db="EMBL/GenBank/DDBJ databases">
        <title>Evolutionary Origins and Diversification of the Mycorrhizal Mutualists.</title>
        <authorList>
            <consortium name="DOE Joint Genome Institute"/>
            <consortium name="Mycorrhizal Genomics Consortium"/>
            <person name="Kohler A."/>
            <person name="Kuo A."/>
            <person name="Nagy L.G."/>
            <person name="Floudas D."/>
            <person name="Copeland A."/>
            <person name="Barry K.W."/>
            <person name="Cichocki N."/>
            <person name="Veneault-Fourrey C."/>
            <person name="LaButti K."/>
            <person name="Lindquist E.A."/>
            <person name="Lipzen A."/>
            <person name="Lundell T."/>
            <person name="Morin E."/>
            <person name="Murat C."/>
            <person name="Riley R."/>
            <person name="Ohm R."/>
            <person name="Sun H."/>
            <person name="Tunlid A."/>
            <person name="Henrissat B."/>
            <person name="Grigoriev I.V."/>
            <person name="Hibbett D.S."/>
            <person name="Martin F."/>
        </authorList>
    </citation>
    <scope>NUCLEOTIDE SEQUENCE [LARGE SCALE GENOMIC DNA]</scope>
    <source>
        <strain evidence="4">Foug A</strain>
    </source>
</reference>
<dbReference type="AlphaFoldDB" id="A0A0C3DX72"/>
<sequence length="303" mass="32165">MELTSLHPGPAPPTSLPSFVLPSLSMSPWLVLQVRDLATAGNSSHHTVSLICAIVGGTSAGVVIVIVAFLTWKRRWCFQRTRRAPQREHPHRGVLVKKDKRLSTHATEKLASSTSSSRTSSNAIASEKAQLAGVLPIAVAPPPPKMDNVRATVMAVKQTPPIVRPTSVHLRPPKPRTVACAEVRSPLADHLNNGLSYKSSTITCSSVYSTQSGEERQVRVPPSVILAALGPNMDRLSSVVEHTLAPPGGSVEPISSFKPPGEVGQEPNRLSHISAGSLPLNVQAVDHASSVGLAYGGEEEQES</sequence>
<organism evidence="3 4">
    <name type="scientific">Scleroderma citrinum Foug A</name>
    <dbReference type="NCBI Taxonomy" id="1036808"/>
    <lineage>
        <taxon>Eukaryota</taxon>
        <taxon>Fungi</taxon>
        <taxon>Dikarya</taxon>
        <taxon>Basidiomycota</taxon>
        <taxon>Agaricomycotina</taxon>
        <taxon>Agaricomycetes</taxon>
        <taxon>Agaricomycetidae</taxon>
        <taxon>Boletales</taxon>
        <taxon>Sclerodermatineae</taxon>
        <taxon>Sclerodermataceae</taxon>
        <taxon>Scleroderma</taxon>
    </lineage>
</organism>
<keyword evidence="4" id="KW-1185">Reference proteome</keyword>
<dbReference type="Proteomes" id="UP000053989">
    <property type="component" value="Unassembled WGS sequence"/>
</dbReference>
<name>A0A0C3DX72_9AGAM</name>
<feature type="region of interest" description="Disordered" evidence="1">
    <location>
        <begin position="247"/>
        <end position="268"/>
    </location>
</feature>
<feature type="transmembrane region" description="Helical" evidence="2">
    <location>
        <begin position="48"/>
        <end position="72"/>
    </location>
</feature>
<dbReference type="OrthoDB" id="3244253at2759"/>
<feature type="region of interest" description="Disordered" evidence="1">
    <location>
        <begin position="83"/>
        <end position="123"/>
    </location>
</feature>
<evidence type="ECO:0000313" key="3">
    <source>
        <dbReference type="EMBL" id="KIM65135.1"/>
    </source>
</evidence>
<proteinExistence type="predicted"/>
<keyword evidence="2" id="KW-0812">Transmembrane</keyword>
<keyword evidence="2" id="KW-0472">Membrane</keyword>
<feature type="compositionally biased region" description="Low complexity" evidence="1">
    <location>
        <begin position="112"/>
        <end position="121"/>
    </location>
</feature>
<feature type="compositionally biased region" description="Basic residues" evidence="1">
    <location>
        <begin position="83"/>
        <end position="100"/>
    </location>
</feature>
<reference evidence="3 4" key="1">
    <citation type="submission" date="2014-04" db="EMBL/GenBank/DDBJ databases">
        <authorList>
            <consortium name="DOE Joint Genome Institute"/>
            <person name="Kuo A."/>
            <person name="Kohler A."/>
            <person name="Nagy L.G."/>
            <person name="Floudas D."/>
            <person name="Copeland A."/>
            <person name="Barry K.W."/>
            <person name="Cichocki N."/>
            <person name="Veneault-Fourrey C."/>
            <person name="LaButti K."/>
            <person name="Lindquist E.A."/>
            <person name="Lipzen A."/>
            <person name="Lundell T."/>
            <person name="Morin E."/>
            <person name="Murat C."/>
            <person name="Sun H."/>
            <person name="Tunlid A."/>
            <person name="Henrissat B."/>
            <person name="Grigoriev I.V."/>
            <person name="Hibbett D.S."/>
            <person name="Martin F."/>
            <person name="Nordberg H.P."/>
            <person name="Cantor M.N."/>
            <person name="Hua S.X."/>
        </authorList>
    </citation>
    <scope>NUCLEOTIDE SEQUENCE [LARGE SCALE GENOMIC DNA]</scope>
    <source>
        <strain evidence="3 4">Foug A</strain>
    </source>
</reference>
<gene>
    <name evidence="3" type="ORF">SCLCIDRAFT_564089</name>
</gene>
<protein>
    <submittedName>
        <fullName evidence="3">Uncharacterized protein</fullName>
    </submittedName>
</protein>
<accession>A0A0C3DX72</accession>
<dbReference type="InParanoid" id="A0A0C3DX72"/>
<evidence type="ECO:0000313" key="4">
    <source>
        <dbReference type="Proteomes" id="UP000053989"/>
    </source>
</evidence>
<keyword evidence="2" id="KW-1133">Transmembrane helix</keyword>
<evidence type="ECO:0000256" key="2">
    <source>
        <dbReference type="SAM" id="Phobius"/>
    </source>
</evidence>
<evidence type="ECO:0000256" key="1">
    <source>
        <dbReference type="SAM" id="MobiDB-lite"/>
    </source>
</evidence>